<protein>
    <recommendedName>
        <fullName evidence="8">C2H2-type domain-containing protein</fullName>
    </recommendedName>
</protein>
<keyword evidence="10" id="KW-1185">Reference proteome</keyword>
<dbReference type="PANTHER" id="PTHR10032:SF271">
    <property type="entry name" value="RH12261P-RELATED"/>
    <property type="match status" value="1"/>
</dbReference>
<dbReference type="InterPro" id="IPR036236">
    <property type="entry name" value="Znf_C2H2_sf"/>
</dbReference>
<reference evidence="9" key="1">
    <citation type="submission" date="2025-05" db="UniProtKB">
        <authorList>
            <consortium name="EnsemblMetazoa"/>
        </authorList>
    </citation>
    <scope>IDENTIFICATION</scope>
</reference>
<evidence type="ECO:0000256" key="6">
    <source>
        <dbReference type="ARBA" id="ARBA00023242"/>
    </source>
</evidence>
<dbReference type="PANTHER" id="PTHR10032">
    <property type="entry name" value="ZINC FINGER PROTEIN WITH KRAB AND SCAN DOMAINS"/>
    <property type="match status" value="1"/>
</dbReference>
<dbReference type="RefSeq" id="XP_050511822.1">
    <property type="nucleotide sequence ID" value="XM_050655865.1"/>
</dbReference>
<keyword evidence="5" id="KW-0862">Zinc</keyword>
<comment type="subcellular location">
    <subcellularLocation>
        <location evidence="1">Nucleus</location>
    </subcellularLocation>
</comment>
<dbReference type="SUPFAM" id="SSF57667">
    <property type="entry name" value="beta-beta-alpha zinc fingers"/>
    <property type="match status" value="1"/>
</dbReference>
<evidence type="ECO:0000256" key="5">
    <source>
        <dbReference type="ARBA" id="ARBA00022833"/>
    </source>
</evidence>
<keyword evidence="4 7" id="KW-0863">Zinc-finger</keyword>
<name>A0ABM5KNQ0_DIAVI</name>
<evidence type="ECO:0000313" key="10">
    <source>
        <dbReference type="Proteomes" id="UP001652700"/>
    </source>
</evidence>
<keyword evidence="6" id="KW-0539">Nucleus</keyword>
<evidence type="ECO:0000256" key="1">
    <source>
        <dbReference type="ARBA" id="ARBA00004123"/>
    </source>
</evidence>
<keyword evidence="3" id="KW-0677">Repeat</keyword>
<organism evidence="9 10">
    <name type="scientific">Diabrotica virgifera virgifera</name>
    <name type="common">western corn rootworm</name>
    <dbReference type="NCBI Taxonomy" id="50390"/>
    <lineage>
        <taxon>Eukaryota</taxon>
        <taxon>Metazoa</taxon>
        <taxon>Ecdysozoa</taxon>
        <taxon>Arthropoda</taxon>
        <taxon>Hexapoda</taxon>
        <taxon>Insecta</taxon>
        <taxon>Pterygota</taxon>
        <taxon>Neoptera</taxon>
        <taxon>Endopterygota</taxon>
        <taxon>Coleoptera</taxon>
        <taxon>Polyphaga</taxon>
        <taxon>Cucujiformia</taxon>
        <taxon>Chrysomeloidea</taxon>
        <taxon>Chrysomelidae</taxon>
        <taxon>Galerucinae</taxon>
        <taxon>Diabroticina</taxon>
        <taxon>Diabroticites</taxon>
        <taxon>Diabrotica</taxon>
    </lineage>
</organism>
<dbReference type="InterPro" id="IPR013087">
    <property type="entry name" value="Znf_C2H2_type"/>
</dbReference>
<feature type="domain" description="C2H2-type" evidence="8">
    <location>
        <begin position="145"/>
        <end position="172"/>
    </location>
</feature>
<sequence>MLAMDMEFKAEIKEELVEYNQTDMESQLSTSIDLETFKNELMEDNSPEMGLKAEIKEELAEEDHLFTSPDLEDSVNKADEDNSGFPQKGMEFMKTELACTTEQQIDANTEESTSKNSICKCKICFKQFNKVLERHIKTHTPKKLNKCEICFKQFSQAKNLKSHLRVHTGDKPHRIS</sequence>
<dbReference type="PROSITE" id="PS50157">
    <property type="entry name" value="ZINC_FINGER_C2H2_2"/>
    <property type="match status" value="1"/>
</dbReference>
<dbReference type="InterPro" id="IPR027756">
    <property type="entry name" value="Ovo-like"/>
</dbReference>
<keyword evidence="2" id="KW-0479">Metal-binding</keyword>
<dbReference type="Gene3D" id="3.30.160.60">
    <property type="entry name" value="Classic Zinc Finger"/>
    <property type="match status" value="1"/>
</dbReference>
<dbReference type="PROSITE" id="PS00028">
    <property type="entry name" value="ZINC_FINGER_C2H2_1"/>
    <property type="match status" value="1"/>
</dbReference>
<evidence type="ECO:0000256" key="2">
    <source>
        <dbReference type="ARBA" id="ARBA00022723"/>
    </source>
</evidence>
<dbReference type="SMART" id="SM00355">
    <property type="entry name" value="ZnF_C2H2"/>
    <property type="match status" value="2"/>
</dbReference>
<dbReference type="EnsemblMetazoa" id="XM_050655865.1">
    <property type="protein sequence ID" value="XP_050511822.1"/>
    <property type="gene ID" value="LOC114326241"/>
</dbReference>
<dbReference type="Pfam" id="PF00096">
    <property type="entry name" value="zf-C2H2"/>
    <property type="match status" value="1"/>
</dbReference>
<evidence type="ECO:0000259" key="8">
    <source>
        <dbReference type="PROSITE" id="PS50157"/>
    </source>
</evidence>
<evidence type="ECO:0000313" key="9">
    <source>
        <dbReference type="EnsemblMetazoa" id="XP_050511822.1"/>
    </source>
</evidence>
<dbReference type="GeneID" id="114326241"/>
<evidence type="ECO:0000256" key="3">
    <source>
        <dbReference type="ARBA" id="ARBA00022737"/>
    </source>
</evidence>
<proteinExistence type="predicted"/>
<evidence type="ECO:0000256" key="4">
    <source>
        <dbReference type="ARBA" id="ARBA00022771"/>
    </source>
</evidence>
<dbReference type="Proteomes" id="UP001652700">
    <property type="component" value="Unplaced"/>
</dbReference>
<accession>A0ABM5KNQ0</accession>
<evidence type="ECO:0000256" key="7">
    <source>
        <dbReference type="PROSITE-ProRule" id="PRU00042"/>
    </source>
</evidence>